<organism evidence="1 2">
    <name type="scientific">Paenibacillus yonginensis</name>
    <dbReference type="NCBI Taxonomy" id="1462996"/>
    <lineage>
        <taxon>Bacteria</taxon>
        <taxon>Bacillati</taxon>
        <taxon>Bacillota</taxon>
        <taxon>Bacilli</taxon>
        <taxon>Bacillales</taxon>
        <taxon>Paenibacillaceae</taxon>
        <taxon>Paenibacillus</taxon>
    </lineage>
</organism>
<keyword evidence="2" id="KW-1185">Reference proteome</keyword>
<evidence type="ECO:0000313" key="2">
    <source>
        <dbReference type="Proteomes" id="UP000092573"/>
    </source>
</evidence>
<sequence>MSLTFCNVHFTQQPQSIVYVSGSLLKKLKLSGKKKVNLRLGADRIYASVKPIRKPGNHLYLASGVRRGIRVPKTGSIFLRSLNQNDEVQIGPLIGVLSDGPTSSAQQPFGSRTGFIKSLLREGSRMCYIFAFTPRDINWQDETVNGFFLNESGSFYRQRVPLPDVVYNRLPSRRAETTTSIHQLRERFIRRRIPFFNWSFFNKSDIYRLLEHDAAVNRYVPESIINPTGDQIKDMLERHSIVYYKPSGGSLGNGIYRISYVPQSGYFVRYRKKSGNALQKFGSFGALMRTLQRRHGHGLRSYVVQQGIRLIEVDGCPIDFRFHMHKNGRNQWAVVGIGAKKAGKGSVTTHIKNGGSLLTPQQALTRAFGAKGEEVLRRAKQVAVTLAESIERHHEHLIGELGFDLGIDKDENIWMFEANAKPGRSIFKHPQLKVEGRASIQHILDHCMYLSKFRRREEA</sequence>
<gene>
    <name evidence="1" type="ORF">AWM70_03375</name>
</gene>
<dbReference type="RefSeq" id="WP_068694344.1">
    <property type="nucleotide sequence ID" value="NZ_CP014167.1"/>
</dbReference>
<proteinExistence type="predicted"/>
<dbReference type="InterPro" id="IPR026838">
    <property type="entry name" value="YheC/D"/>
</dbReference>
<reference evidence="1 2" key="1">
    <citation type="submission" date="2016-01" db="EMBL/GenBank/DDBJ databases">
        <title>Complete Genome Sequence of Paenibacillus yonginensis DCY84, a novel Plant Growth-Promoting Bacteria with Elicitation of Induced Systemic Resistance.</title>
        <authorList>
            <person name="Kim Y.J."/>
            <person name="Yang D.C."/>
            <person name="Sukweenadhi J."/>
        </authorList>
    </citation>
    <scope>NUCLEOTIDE SEQUENCE [LARGE SCALE GENOMIC DNA]</scope>
    <source>
        <strain evidence="1 2">DCY84</strain>
    </source>
</reference>
<evidence type="ECO:0008006" key="3">
    <source>
        <dbReference type="Google" id="ProtNLM"/>
    </source>
</evidence>
<protein>
    <recommendedName>
        <fullName evidence="3">ATP-grasp domain-containing protein</fullName>
    </recommendedName>
</protein>
<dbReference type="SUPFAM" id="SSF56059">
    <property type="entry name" value="Glutathione synthetase ATP-binding domain-like"/>
    <property type="match status" value="1"/>
</dbReference>
<name>A0A1B1MX24_9BACL</name>
<dbReference type="STRING" id="1462996.AWM70_03375"/>
<accession>A0A1B1MX24</accession>
<dbReference type="KEGG" id="pyg:AWM70_03375"/>
<dbReference type="OrthoDB" id="7869153at2"/>
<evidence type="ECO:0000313" key="1">
    <source>
        <dbReference type="EMBL" id="ANS73730.1"/>
    </source>
</evidence>
<dbReference type="Proteomes" id="UP000092573">
    <property type="component" value="Chromosome"/>
</dbReference>
<dbReference type="Pfam" id="PF14398">
    <property type="entry name" value="ATPgrasp_YheCD"/>
    <property type="match status" value="1"/>
</dbReference>
<dbReference type="AlphaFoldDB" id="A0A1B1MX24"/>
<dbReference type="EMBL" id="CP014167">
    <property type="protein sequence ID" value="ANS73730.1"/>
    <property type="molecule type" value="Genomic_DNA"/>
</dbReference>